<feature type="domain" description="DUF4352" evidence="3">
    <location>
        <begin position="211"/>
        <end position="322"/>
    </location>
</feature>
<dbReference type="RefSeq" id="WP_318797546.1">
    <property type="nucleotide sequence ID" value="NZ_JARUJP010000006.1"/>
</dbReference>
<protein>
    <submittedName>
        <fullName evidence="5">DUF4352 domain-containing protein</fullName>
    </submittedName>
</protein>
<evidence type="ECO:0000256" key="2">
    <source>
        <dbReference type="SAM" id="SignalP"/>
    </source>
</evidence>
<evidence type="ECO:0000313" key="6">
    <source>
        <dbReference type="Proteomes" id="UP001281656"/>
    </source>
</evidence>
<gene>
    <name evidence="5" type="ORF">P8V03_07045</name>
</gene>
<dbReference type="Proteomes" id="UP001281656">
    <property type="component" value="Unassembled WGS sequence"/>
</dbReference>
<evidence type="ECO:0000259" key="4">
    <source>
        <dbReference type="Pfam" id="PF17118"/>
    </source>
</evidence>
<feature type="chain" id="PRO_5045686242" evidence="2">
    <location>
        <begin position="26"/>
        <end position="333"/>
    </location>
</feature>
<sequence length="333" mass="36966">MIKAFKKLLYITMVFIIVFPLSACSANPDTTIKGFFDALKKSDIETASKYLNGNTSIDKGGLKFTKPEHEKLAKQVFTKTTYQILSSTNHGDTTIVKTKVTAPDLNSIGGELVTELFPTIFNNAAKGEEISQEKVNKSIIDYYSKRLNEGNIPMTTSEVDIKLSKSKDKKMWLINPDESLSNAMTGNLFKSLGTLESGKMTINPRNNSGVYKVGEEARTGNVAVKVNKVQKCLGDDYVKPMIGDEFVIVTVKERNLSKDSNIDYNEAYYQIQNSKGQIKGLATNAFDRRLDSGRLIPGGEVDGTLTFEVPKDDPQLTLIYNQDSKPALRFKLN</sequence>
<keyword evidence="6" id="KW-1185">Reference proteome</keyword>
<accession>A0ABU4JS01</accession>
<dbReference type="EMBL" id="JARUJP010000006">
    <property type="protein sequence ID" value="MDW8800907.1"/>
    <property type="molecule type" value="Genomic_DNA"/>
</dbReference>
<evidence type="ECO:0000259" key="3">
    <source>
        <dbReference type="Pfam" id="PF11611"/>
    </source>
</evidence>
<dbReference type="Gene3D" id="2.60.40.1240">
    <property type="match status" value="1"/>
</dbReference>
<evidence type="ECO:0000256" key="1">
    <source>
        <dbReference type="ARBA" id="ARBA00022729"/>
    </source>
</evidence>
<keyword evidence="1 2" id="KW-0732">Signal</keyword>
<feature type="signal peptide" evidence="2">
    <location>
        <begin position="1"/>
        <end position="25"/>
    </location>
</feature>
<dbReference type="Pfam" id="PF11611">
    <property type="entry name" value="DUF4352"/>
    <property type="match status" value="1"/>
</dbReference>
<dbReference type="InterPro" id="IPR031343">
    <property type="entry name" value="DUF5105"/>
</dbReference>
<dbReference type="Pfam" id="PF17118">
    <property type="entry name" value="DUF5105"/>
    <property type="match status" value="1"/>
</dbReference>
<organism evidence="5 6">
    <name type="scientific">Clostridium tanneri</name>
    <dbReference type="NCBI Taxonomy" id="3037988"/>
    <lineage>
        <taxon>Bacteria</taxon>
        <taxon>Bacillati</taxon>
        <taxon>Bacillota</taxon>
        <taxon>Clostridia</taxon>
        <taxon>Eubacteriales</taxon>
        <taxon>Clostridiaceae</taxon>
        <taxon>Clostridium</taxon>
    </lineage>
</organism>
<feature type="domain" description="DUF5105" evidence="4">
    <location>
        <begin position="32"/>
        <end position="180"/>
    </location>
</feature>
<proteinExistence type="predicted"/>
<name>A0ABU4JS01_9CLOT</name>
<dbReference type="InterPro" id="IPR029051">
    <property type="entry name" value="DUF4352"/>
</dbReference>
<evidence type="ECO:0000313" key="5">
    <source>
        <dbReference type="EMBL" id="MDW8800907.1"/>
    </source>
</evidence>
<comment type="caution">
    <text evidence="5">The sequence shown here is derived from an EMBL/GenBank/DDBJ whole genome shotgun (WGS) entry which is preliminary data.</text>
</comment>
<reference evidence="5 6" key="1">
    <citation type="submission" date="2023-04" db="EMBL/GenBank/DDBJ databases">
        <title>Clostridium tannerae sp. nov., isolated from the fecal material of an alpaca.</title>
        <authorList>
            <person name="Miller S."/>
            <person name="Hendry M."/>
            <person name="King J."/>
            <person name="Sankaranarayanan K."/>
            <person name="Lawson P.A."/>
        </authorList>
    </citation>
    <scope>NUCLEOTIDE SEQUENCE [LARGE SCALE GENOMIC DNA]</scope>
    <source>
        <strain evidence="5 6">A1-XYC3</strain>
    </source>
</reference>
<dbReference type="InterPro" id="IPR029050">
    <property type="entry name" value="Immunoprotect_excell_Ig-like"/>
</dbReference>